<gene>
    <name evidence="5" type="ORF">DWV08_00850</name>
    <name evidence="7" type="ORF">DXU92_05980</name>
    <name evidence="6" type="ORF">DXU92_14750</name>
</gene>
<dbReference type="PRINTS" id="PR00598">
    <property type="entry name" value="HTHMARR"/>
</dbReference>
<evidence type="ECO:0000313" key="6">
    <source>
        <dbReference type="EMBL" id="RRR21346.1"/>
    </source>
</evidence>
<feature type="domain" description="HTH marR-type" evidence="4">
    <location>
        <begin position="40"/>
        <end position="176"/>
    </location>
</feature>
<dbReference type="OrthoDB" id="3237509at2"/>
<dbReference type="KEGG" id="bsau:DWV08_00850"/>
<dbReference type="InterPro" id="IPR036388">
    <property type="entry name" value="WH-like_DNA-bd_sf"/>
</dbReference>
<evidence type="ECO:0000256" key="2">
    <source>
        <dbReference type="ARBA" id="ARBA00023125"/>
    </source>
</evidence>
<dbReference type="Pfam" id="PF12802">
    <property type="entry name" value="MarR_2"/>
    <property type="match status" value="1"/>
</dbReference>
<name>A0A345YK58_9MICO</name>
<dbReference type="SMART" id="SM00347">
    <property type="entry name" value="HTH_MARR"/>
    <property type="match status" value="1"/>
</dbReference>
<dbReference type="SUPFAM" id="SSF46785">
    <property type="entry name" value="Winged helix' DNA-binding domain"/>
    <property type="match status" value="1"/>
</dbReference>
<dbReference type="PROSITE" id="PS50995">
    <property type="entry name" value="HTH_MARR_2"/>
    <property type="match status" value="1"/>
</dbReference>
<evidence type="ECO:0000259" key="4">
    <source>
        <dbReference type="PROSITE" id="PS50995"/>
    </source>
</evidence>
<dbReference type="EMBL" id="QSWH01000008">
    <property type="protein sequence ID" value="RRR21346.1"/>
    <property type="molecule type" value="Genomic_DNA"/>
</dbReference>
<evidence type="ECO:0000313" key="8">
    <source>
        <dbReference type="Proteomes" id="UP000254236"/>
    </source>
</evidence>
<keyword evidence="2" id="KW-0238">DNA-binding</keyword>
<dbReference type="Proteomes" id="UP000254236">
    <property type="component" value="Chromosome"/>
</dbReference>
<dbReference type="AlphaFoldDB" id="A0A345YK58"/>
<dbReference type="EMBL" id="CP031356">
    <property type="protein sequence ID" value="AXK44310.1"/>
    <property type="molecule type" value="Genomic_DNA"/>
</dbReference>
<evidence type="ECO:0000313" key="5">
    <source>
        <dbReference type="EMBL" id="AXK44310.1"/>
    </source>
</evidence>
<protein>
    <submittedName>
        <fullName evidence="6">MarR family transcriptional regulator</fullName>
    </submittedName>
</protein>
<dbReference type="Proteomes" id="UP000282185">
    <property type="component" value="Unassembled WGS sequence"/>
</dbReference>
<proteinExistence type="predicted"/>
<dbReference type="EMBL" id="QSWH01000003">
    <property type="protein sequence ID" value="RRR22921.1"/>
    <property type="molecule type" value="Genomic_DNA"/>
</dbReference>
<dbReference type="Gene3D" id="1.10.10.10">
    <property type="entry name" value="Winged helix-like DNA-binding domain superfamily/Winged helix DNA-binding domain"/>
    <property type="match status" value="1"/>
</dbReference>
<reference evidence="5 8" key="1">
    <citation type="submission" date="2018-07" db="EMBL/GenBank/DDBJ databases">
        <title>Brachybacterium saurashtrense DSM 23186 genome sequence.</title>
        <authorList>
            <person name="Guo L."/>
        </authorList>
    </citation>
    <scope>NUCLEOTIDE SEQUENCE [LARGE SCALE GENOMIC DNA]</scope>
    <source>
        <strain evidence="5 8">DSM 23186</strain>
    </source>
</reference>
<dbReference type="PANTHER" id="PTHR42756:SF1">
    <property type="entry name" value="TRANSCRIPTIONAL REPRESSOR OF EMRAB OPERON"/>
    <property type="match status" value="1"/>
</dbReference>
<keyword evidence="1" id="KW-0805">Transcription regulation</keyword>
<sequence>MHALPWRQTVRRRKEAVVADRVSDFLAQWERERPDLDVSPMGVIGRLSRVSEITGRALSRTFTAHGLTSGEFDTLATLRRAGSPFTLTPGELAASSMVTGAAMTNRLQRLEDKGLLVRATDPENRRRVHVRLTDDGRARVDEVVVEHMRTEQDLLDAHLTRTQQGELAALLATFLESSGDVSMRRD</sequence>
<organism evidence="6 9">
    <name type="scientific">Brachybacterium saurashtrense</name>
    <dbReference type="NCBI Taxonomy" id="556288"/>
    <lineage>
        <taxon>Bacteria</taxon>
        <taxon>Bacillati</taxon>
        <taxon>Actinomycetota</taxon>
        <taxon>Actinomycetes</taxon>
        <taxon>Micrococcales</taxon>
        <taxon>Dermabacteraceae</taxon>
        <taxon>Brachybacterium</taxon>
    </lineage>
</organism>
<dbReference type="PROSITE" id="PS01117">
    <property type="entry name" value="HTH_MARR_1"/>
    <property type="match status" value="1"/>
</dbReference>
<dbReference type="GO" id="GO:0003700">
    <property type="term" value="F:DNA-binding transcription factor activity"/>
    <property type="evidence" value="ECO:0007669"/>
    <property type="project" value="InterPro"/>
</dbReference>
<evidence type="ECO:0000313" key="7">
    <source>
        <dbReference type="EMBL" id="RRR22921.1"/>
    </source>
</evidence>
<evidence type="ECO:0000256" key="1">
    <source>
        <dbReference type="ARBA" id="ARBA00023015"/>
    </source>
</evidence>
<keyword evidence="8" id="KW-1185">Reference proteome</keyword>
<evidence type="ECO:0000313" key="9">
    <source>
        <dbReference type="Proteomes" id="UP000282185"/>
    </source>
</evidence>
<dbReference type="PANTHER" id="PTHR42756">
    <property type="entry name" value="TRANSCRIPTIONAL REGULATOR, MARR"/>
    <property type="match status" value="1"/>
</dbReference>
<dbReference type="GO" id="GO:0003677">
    <property type="term" value="F:DNA binding"/>
    <property type="evidence" value="ECO:0007669"/>
    <property type="project" value="UniProtKB-KW"/>
</dbReference>
<accession>A0A345YK58</accession>
<dbReference type="InterPro" id="IPR036390">
    <property type="entry name" value="WH_DNA-bd_sf"/>
</dbReference>
<reference evidence="6 9" key="2">
    <citation type="submission" date="2018-08" db="EMBL/GenBank/DDBJ databases">
        <title>Brachybacterium saurashtrense DSM 23186.</title>
        <authorList>
            <person name="Li Y."/>
        </authorList>
    </citation>
    <scope>NUCLEOTIDE SEQUENCE [LARGE SCALE GENOMIC DNA]</scope>
    <source>
        <strain evidence="6 9">DSM 23186</strain>
    </source>
</reference>
<keyword evidence="3" id="KW-0804">Transcription</keyword>
<dbReference type="InterPro" id="IPR000835">
    <property type="entry name" value="HTH_MarR-typ"/>
</dbReference>
<dbReference type="InterPro" id="IPR023187">
    <property type="entry name" value="Tscrpt_reg_MarR-type_CS"/>
</dbReference>
<evidence type="ECO:0000256" key="3">
    <source>
        <dbReference type="ARBA" id="ARBA00023163"/>
    </source>
</evidence>